<evidence type="ECO:0000313" key="2">
    <source>
        <dbReference type="EMBL" id="KAJ7362328.1"/>
    </source>
</evidence>
<evidence type="ECO:0000313" key="3">
    <source>
        <dbReference type="Proteomes" id="UP001218218"/>
    </source>
</evidence>
<proteinExistence type="predicted"/>
<accession>A0AAD7ALJ4</accession>
<reference evidence="2" key="1">
    <citation type="submission" date="2023-03" db="EMBL/GenBank/DDBJ databases">
        <title>Massive genome expansion in bonnet fungi (Mycena s.s.) driven by repeated elements and novel gene families across ecological guilds.</title>
        <authorList>
            <consortium name="Lawrence Berkeley National Laboratory"/>
            <person name="Harder C.B."/>
            <person name="Miyauchi S."/>
            <person name="Viragh M."/>
            <person name="Kuo A."/>
            <person name="Thoen E."/>
            <person name="Andreopoulos B."/>
            <person name="Lu D."/>
            <person name="Skrede I."/>
            <person name="Drula E."/>
            <person name="Henrissat B."/>
            <person name="Morin E."/>
            <person name="Kohler A."/>
            <person name="Barry K."/>
            <person name="LaButti K."/>
            <person name="Morin E."/>
            <person name="Salamov A."/>
            <person name="Lipzen A."/>
            <person name="Mereny Z."/>
            <person name="Hegedus B."/>
            <person name="Baldrian P."/>
            <person name="Stursova M."/>
            <person name="Weitz H."/>
            <person name="Taylor A."/>
            <person name="Grigoriev I.V."/>
            <person name="Nagy L.G."/>
            <person name="Martin F."/>
            <person name="Kauserud H."/>
        </authorList>
    </citation>
    <scope>NUCLEOTIDE SEQUENCE</scope>
    <source>
        <strain evidence="2">CBHHK002</strain>
    </source>
</reference>
<organism evidence="2 3">
    <name type="scientific">Mycena albidolilacea</name>
    <dbReference type="NCBI Taxonomy" id="1033008"/>
    <lineage>
        <taxon>Eukaryota</taxon>
        <taxon>Fungi</taxon>
        <taxon>Dikarya</taxon>
        <taxon>Basidiomycota</taxon>
        <taxon>Agaricomycotina</taxon>
        <taxon>Agaricomycetes</taxon>
        <taxon>Agaricomycetidae</taxon>
        <taxon>Agaricales</taxon>
        <taxon>Marasmiineae</taxon>
        <taxon>Mycenaceae</taxon>
        <taxon>Mycena</taxon>
    </lineage>
</organism>
<dbReference type="Proteomes" id="UP001218218">
    <property type="component" value="Unassembled WGS sequence"/>
</dbReference>
<feature type="compositionally biased region" description="Basic and acidic residues" evidence="1">
    <location>
        <begin position="63"/>
        <end position="89"/>
    </location>
</feature>
<comment type="caution">
    <text evidence="2">The sequence shown here is derived from an EMBL/GenBank/DDBJ whole genome shotgun (WGS) entry which is preliminary data.</text>
</comment>
<feature type="non-terminal residue" evidence="2">
    <location>
        <position position="1"/>
    </location>
</feature>
<evidence type="ECO:0000256" key="1">
    <source>
        <dbReference type="SAM" id="MobiDB-lite"/>
    </source>
</evidence>
<keyword evidence="3" id="KW-1185">Reference proteome</keyword>
<feature type="region of interest" description="Disordered" evidence="1">
    <location>
        <begin position="241"/>
        <end position="269"/>
    </location>
</feature>
<dbReference type="AlphaFoldDB" id="A0AAD7ALJ4"/>
<feature type="compositionally biased region" description="Basic and acidic residues" evidence="1">
    <location>
        <begin position="241"/>
        <end position="254"/>
    </location>
</feature>
<name>A0AAD7ALJ4_9AGAR</name>
<feature type="region of interest" description="Disordered" evidence="1">
    <location>
        <begin position="63"/>
        <end position="110"/>
    </location>
</feature>
<dbReference type="EMBL" id="JARIHO010000004">
    <property type="protein sequence ID" value="KAJ7362328.1"/>
    <property type="molecule type" value="Genomic_DNA"/>
</dbReference>
<gene>
    <name evidence="2" type="ORF">DFH08DRAFT_1024394</name>
</gene>
<sequence length="335" mass="34847">SPRTLNPALQKPRSCTAQILLVNPELPHPARGVVRLQRDLVKAITLGLRDGREHLVRHAREAGERARAPDASRARDVADRGVGRGDLRIRGGTGAHTIPEGEGECAPRAGGGWSHMDDVDGGCGTVERGGGIGGGRWRGGDVCHRGPALENARDAPPETLHGGPGAAPDRVGVRIGGCCCMVGVLVLLFVVVEDAAHGAHGGGGKARGGGESRFITGSGIACGVECLDNVQGNALAHRDGLQEGHAHVPRHPELPELGGQIVSRDLHRTGPRTDEYTLQRAGRGVGAADVEICVLEVEGNGAREVEGVLESDDSRHDGGWGSFGLAYTGRGGWLI</sequence>
<protein>
    <submittedName>
        <fullName evidence="2">Uncharacterized protein</fullName>
    </submittedName>
</protein>